<feature type="domain" description="C2H2-type" evidence="9">
    <location>
        <begin position="150"/>
        <end position="177"/>
    </location>
</feature>
<dbReference type="SMART" id="SM00355">
    <property type="entry name" value="ZnF_C2H2"/>
    <property type="match status" value="3"/>
</dbReference>
<reference evidence="11" key="2">
    <citation type="journal article" date="2013" name="Nat. Genet.">
        <title>The draft genomes of soft-shell turtle and green sea turtle yield insights into the development and evolution of the turtle-specific body plan.</title>
        <authorList>
            <person name="Wang Z."/>
            <person name="Pascual-Anaya J."/>
            <person name="Zadissa A."/>
            <person name="Li W."/>
            <person name="Niimura Y."/>
            <person name="Huang Z."/>
            <person name="Li C."/>
            <person name="White S."/>
            <person name="Xiong Z."/>
            <person name="Fang D."/>
            <person name="Wang B."/>
            <person name="Ming Y."/>
            <person name="Chen Y."/>
            <person name="Zheng Y."/>
            <person name="Kuraku S."/>
            <person name="Pignatelli M."/>
            <person name="Herrero J."/>
            <person name="Beal K."/>
            <person name="Nozawa M."/>
            <person name="Li Q."/>
            <person name="Wang J."/>
            <person name="Zhang H."/>
            <person name="Yu L."/>
            <person name="Shigenobu S."/>
            <person name="Wang J."/>
            <person name="Liu J."/>
            <person name="Flicek P."/>
            <person name="Searle S."/>
            <person name="Wang J."/>
            <person name="Kuratani S."/>
            <person name="Yin Y."/>
            <person name="Aken B."/>
            <person name="Zhang G."/>
            <person name="Irie N."/>
        </authorList>
    </citation>
    <scope>NUCLEOTIDE SEQUENCE [LARGE SCALE GENOMIC DNA]</scope>
    <source>
        <strain evidence="11">Daiwa-1</strain>
    </source>
</reference>
<dbReference type="PROSITE" id="PS00028">
    <property type="entry name" value="ZINC_FINGER_C2H2_1"/>
    <property type="match status" value="3"/>
</dbReference>
<evidence type="ECO:0000256" key="6">
    <source>
        <dbReference type="ARBA" id="ARBA00022833"/>
    </source>
</evidence>
<dbReference type="Proteomes" id="UP000007267">
    <property type="component" value="Unassembled WGS sequence"/>
</dbReference>
<dbReference type="InterPro" id="IPR036236">
    <property type="entry name" value="Znf_C2H2_sf"/>
</dbReference>
<dbReference type="GeneTree" id="ENSGT00940000161363"/>
<dbReference type="GO" id="GO:0045892">
    <property type="term" value="P:negative regulation of DNA-templated transcription"/>
    <property type="evidence" value="ECO:0007669"/>
    <property type="project" value="UniProtKB-ARBA"/>
</dbReference>
<accession>K7FXY4</accession>
<dbReference type="OMA" id="PPNWDHL"/>
<sequence length="222" mass="24518">MPKAFLVKRRRAAVLGSQDWGELSDQLRGDAYIPGPPASLCGAQPASVPQWPIRPPPDSPTWPASESDSHPAWAVVPSRVIPSRLPPSDTAQLPGSAAREHGWSIPCSIPWQGKGPSGPSDFPCPVCSKAFPLQRMLTRHLKCHSAVKRHVCQFCAKGFNDTFDLKRHTRTHTGIRPYRCHVCAKAFTQRCSLESHLRKLHGLQQSYGYREARAKPLVCGEC</sequence>
<reference evidence="10" key="4">
    <citation type="submission" date="2025-09" db="UniProtKB">
        <authorList>
            <consortium name="Ensembl"/>
        </authorList>
    </citation>
    <scope>IDENTIFICATION</scope>
</reference>
<evidence type="ECO:0000313" key="11">
    <source>
        <dbReference type="Proteomes" id="UP000007267"/>
    </source>
</evidence>
<dbReference type="EMBL" id="AGCU01141693">
    <property type="status" value="NOT_ANNOTATED_CDS"/>
    <property type="molecule type" value="Genomic_DNA"/>
</dbReference>
<dbReference type="EMBL" id="AGCU01141694">
    <property type="status" value="NOT_ANNOTATED_CDS"/>
    <property type="molecule type" value="Genomic_DNA"/>
</dbReference>
<dbReference type="GO" id="GO:0045596">
    <property type="term" value="P:negative regulation of cell differentiation"/>
    <property type="evidence" value="ECO:0007669"/>
    <property type="project" value="UniProtKB-ARBA"/>
</dbReference>
<evidence type="ECO:0000313" key="10">
    <source>
        <dbReference type="Ensembl" id="ENSPSIP00000012894.1"/>
    </source>
</evidence>
<dbReference type="AlphaFoldDB" id="K7FXY4"/>
<dbReference type="Gene3D" id="3.30.160.60">
    <property type="entry name" value="Classic Zinc Finger"/>
    <property type="match status" value="2"/>
</dbReference>
<dbReference type="PANTHER" id="PTHR10032:SF271">
    <property type="entry name" value="RH12261P-RELATED"/>
    <property type="match status" value="1"/>
</dbReference>
<organism evidence="10 11">
    <name type="scientific">Pelodiscus sinensis</name>
    <name type="common">Chinese softshell turtle</name>
    <name type="synonym">Trionyx sinensis</name>
    <dbReference type="NCBI Taxonomy" id="13735"/>
    <lineage>
        <taxon>Eukaryota</taxon>
        <taxon>Metazoa</taxon>
        <taxon>Chordata</taxon>
        <taxon>Craniata</taxon>
        <taxon>Vertebrata</taxon>
        <taxon>Euteleostomi</taxon>
        <taxon>Archelosauria</taxon>
        <taxon>Testudinata</taxon>
        <taxon>Testudines</taxon>
        <taxon>Cryptodira</taxon>
        <taxon>Trionychia</taxon>
        <taxon>Trionychidae</taxon>
        <taxon>Pelodiscus</taxon>
    </lineage>
</organism>
<keyword evidence="6" id="KW-0862">Zinc</keyword>
<dbReference type="GO" id="GO:0009968">
    <property type="term" value="P:negative regulation of signal transduction"/>
    <property type="evidence" value="ECO:0007669"/>
    <property type="project" value="UniProtKB-ARBA"/>
</dbReference>
<feature type="domain" description="C2H2-type" evidence="9">
    <location>
        <begin position="178"/>
        <end position="206"/>
    </location>
</feature>
<name>K7FXY4_PELSI</name>
<proteinExistence type="inferred from homology"/>
<dbReference type="Pfam" id="PF13912">
    <property type="entry name" value="zf-C2H2_6"/>
    <property type="match status" value="1"/>
</dbReference>
<evidence type="ECO:0000256" key="8">
    <source>
        <dbReference type="PROSITE-ProRule" id="PRU00042"/>
    </source>
</evidence>
<dbReference type="InterPro" id="IPR013087">
    <property type="entry name" value="Znf_C2H2_type"/>
</dbReference>
<dbReference type="Ensembl" id="ENSPSIT00000012956.1">
    <property type="protein sequence ID" value="ENSPSIP00000012894.1"/>
    <property type="gene ID" value="ENSPSIG00000011563.1"/>
</dbReference>
<dbReference type="Pfam" id="PF00096">
    <property type="entry name" value="zf-C2H2"/>
    <property type="match status" value="1"/>
</dbReference>
<dbReference type="GO" id="GO:0010837">
    <property type="term" value="P:regulation of keratinocyte proliferation"/>
    <property type="evidence" value="ECO:0007669"/>
    <property type="project" value="UniProtKB-ARBA"/>
</dbReference>
<feature type="domain" description="C2H2-type" evidence="9">
    <location>
        <begin position="122"/>
        <end position="149"/>
    </location>
</feature>
<keyword evidence="5 8" id="KW-0863">Zinc-finger</keyword>
<dbReference type="GO" id="GO:0000981">
    <property type="term" value="F:DNA-binding transcription factor activity, RNA polymerase II-specific"/>
    <property type="evidence" value="ECO:0007669"/>
    <property type="project" value="TreeGrafter"/>
</dbReference>
<dbReference type="GO" id="GO:0005634">
    <property type="term" value="C:nucleus"/>
    <property type="evidence" value="ECO:0007669"/>
    <property type="project" value="UniProtKB-SubCell"/>
</dbReference>
<dbReference type="eggNOG" id="KOG3576">
    <property type="taxonomic scope" value="Eukaryota"/>
</dbReference>
<evidence type="ECO:0000256" key="2">
    <source>
        <dbReference type="ARBA" id="ARBA00006991"/>
    </source>
</evidence>
<evidence type="ECO:0000256" key="5">
    <source>
        <dbReference type="ARBA" id="ARBA00022771"/>
    </source>
</evidence>
<keyword evidence="3" id="KW-0479">Metal-binding</keyword>
<dbReference type="GO" id="GO:0045616">
    <property type="term" value="P:regulation of keratinocyte differentiation"/>
    <property type="evidence" value="ECO:0007669"/>
    <property type="project" value="UniProtKB-ARBA"/>
</dbReference>
<comment type="similarity">
    <text evidence="2">Belongs to the krueppel C2H2-type zinc-finger protein family.</text>
</comment>
<dbReference type="PROSITE" id="PS50157">
    <property type="entry name" value="ZINC_FINGER_C2H2_2"/>
    <property type="match status" value="3"/>
</dbReference>
<dbReference type="GO" id="GO:0008270">
    <property type="term" value="F:zinc ion binding"/>
    <property type="evidence" value="ECO:0007669"/>
    <property type="project" value="UniProtKB-KW"/>
</dbReference>
<dbReference type="InterPro" id="IPR027756">
    <property type="entry name" value="Ovo-like"/>
</dbReference>
<keyword evidence="7" id="KW-0539">Nucleus</keyword>
<dbReference type="GO" id="GO:0051241">
    <property type="term" value="P:negative regulation of multicellular organismal process"/>
    <property type="evidence" value="ECO:0007669"/>
    <property type="project" value="UniProtKB-ARBA"/>
</dbReference>
<dbReference type="GO" id="GO:0009913">
    <property type="term" value="P:epidermal cell differentiation"/>
    <property type="evidence" value="ECO:0007669"/>
    <property type="project" value="TreeGrafter"/>
</dbReference>
<reference evidence="11" key="1">
    <citation type="submission" date="2011-10" db="EMBL/GenBank/DDBJ databases">
        <authorList>
            <consortium name="Soft-shell Turtle Genome Consortium"/>
        </authorList>
    </citation>
    <scope>NUCLEOTIDE SEQUENCE [LARGE SCALE GENOMIC DNA]</scope>
    <source>
        <strain evidence="11">Daiwa-1</strain>
    </source>
</reference>
<protein>
    <recommendedName>
        <fullName evidence="9">C2H2-type domain-containing protein</fullName>
    </recommendedName>
</protein>
<evidence type="ECO:0000256" key="3">
    <source>
        <dbReference type="ARBA" id="ARBA00022723"/>
    </source>
</evidence>
<evidence type="ECO:0000256" key="1">
    <source>
        <dbReference type="ARBA" id="ARBA00004123"/>
    </source>
</evidence>
<dbReference type="FunFam" id="3.30.160.60:FF:001250">
    <property type="entry name" value="putative transcription factor ovo-like protein 3"/>
    <property type="match status" value="1"/>
</dbReference>
<dbReference type="GO" id="GO:0000978">
    <property type="term" value="F:RNA polymerase II cis-regulatory region sequence-specific DNA binding"/>
    <property type="evidence" value="ECO:0007669"/>
    <property type="project" value="TreeGrafter"/>
</dbReference>
<comment type="subcellular location">
    <subcellularLocation>
        <location evidence="1">Nucleus</location>
    </subcellularLocation>
</comment>
<evidence type="ECO:0000256" key="4">
    <source>
        <dbReference type="ARBA" id="ARBA00022737"/>
    </source>
</evidence>
<evidence type="ECO:0000256" key="7">
    <source>
        <dbReference type="ARBA" id="ARBA00023242"/>
    </source>
</evidence>
<dbReference type="HOGENOM" id="CLU_087964_0_0_1"/>
<reference evidence="10" key="3">
    <citation type="submission" date="2025-08" db="UniProtKB">
        <authorList>
            <consortium name="Ensembl"/>
        </authorList>
    </citation>
    <scope>IDENTIFICATION</scope>
</reference>
<dbReference type="SUPFAM" id="SSF57667">
    <property type="entry name" value="beta-beta-alpha zinc fingers"/>
    <property type="match status" value="2"/>
</dbReference>
<keyword evidence="11" id="KW-1185">Reference proteome</keyword>
<dbReference type="PANTHER" id="PTHR10032">
    <property type="entry name" value="ZINC FINGER PROTEIN WITH KRAB AND SCAN DOMAINS"/>
    <property type="match status" value="1"/>
</dbReference>
<dbReference type="FunFam" id="3.30.160.60:FF:000452">
    <property type="entry name" value="Transcription factor Ovo-like 2"/>
    <property type="match status" value="1"/>
</dbReference>
<keyword evidence="4" id="KW-0677">Repeat</keyword>
<evidence type="ECO:0000259" key="9">
    <source>
        <dbReference type="PROSITE" id="PS50157"/>
    </source>
</evidence>